<comment type="caution">
    <text evidence="1">The sequence shown here is derived from an EMBL/GenBank/DDBJ whole genome shotgun (WGS) entry which is preliminary data.</text>
</comment>
<dbReference type="EMBL" id="JANKHO010001390">
    <property type="protein sequence ID" value="KAJ3501730.1"/>
    <property type="molecule type" value="Genomic_DNA"/>
</dbReference>
<gene>
    <name evidence="1" type="ORF">NLJ89_g9207</name>
</gene>
<dbReference type="OrthoDB" id="2950051at2759"/>
<protein>
    <submittedName>
        <fullName evidence="1">Uncharacterized protein</fullName>
    </submittedName>
</protein>
<proteinExistence type="predicted"/>
<name>A0A9W8K0E5_9AGAR</name>
<evidence type="ECO:0000313" key="1">
    <source>
        <dbReference type="EMBL" id="KAJ3501730.1"/>
    </source>
</evidence>
<reference evidence="1" key="1">
    <citation type="submission" date="2022-07" db="EMBL/GenBank/DDBJ databases">
        <title>Genome Sequence of Agrocybe chaxingu.</title>
        <authorList>
            <person name="Buettner E."/>
        </authorList>
    </citation>
    <scope>NUCLEOTIDE SEQUENCE</scope>
    <source>
        <strain evidence="1">MP-N11</strain>
    </source>
</reference>
<dbReference type="AlphaFoldDB" id="A0A9W8K0E5"/>
<organism evidence="1 2">
    <name type="scientific">Agrocybe chaxingu</name>
    <dbReference type="NCBI Taxonomy" id="84603"/>
    <lineage>
        <taxon>Eukaryota</taxon>
        <taxon>Fungi</taxon>
        <taxon>Dikarya</taxon>
        <taxon>Basidiomycota</taxon>
        <taxon>Agaricomycotina</taxon>
        <taxon>Agaricomycetes</taxon>
        <taxon>Agaricomycetidae</taxon>
        <taxon>Agaricales</taxon>
        <taxon>Agaricineae</taxon>
        <taxon>Strophariaceae</taxon>
        <taxon>Agrocybe</taxon>
    </lineage>
</organism>
<evidence type="ECO:0000313" key="2">
    <source>
        <dbReference type="Proteomes" id="UP001148786"/>
    </source>
</evidence>
<dbReference type="Proteomes" id="UP001148786">
    <property type="component" value="Unassembled WGS sequence"/>
</dbReference>
<accession>A0A9W8K0E5</accession>
<sequence>MTLSITSFDLVSRQSTCLQQVKTFPVLQRFRINSDLTSVRPLTDLFQKARMPNLQHLQVSLSPRRINEREAPHWTNLFRILPSTASKLKCFVLDSVFPLNHAGWSNLKLLTKDLEHLSEYDLTMLWVYPPISSALSLDNISRYLLCWRNLESLTLNTPSLGFEVLVVIAQTLFKLGFLGIHIDGRQLPTADSIPILESSLGTLIISGDLEQPLALVRLIDRIFPNLRYTSFAPYQETENDMWTQAKLLLNVLREARSDERARSSHN</sequence>
<keyword evidence="2" id="KW-1185">Reference proteome</keyword>